<evidence type="ECO:0007829" key="8">
    <source>
        <dbReference type="PDB" id="6KXH"/>
    </source>
</evidence>
<feature type="binding site" evidence="9">
    <location>
        <position position="209"/>
    </location>
    <ligand>
        <name>(R)-malate</name>
        <dbReference type="ChEBI" id="CHEBI:15588"/>
    </ligand>
</feature>
<sequence>MTLNRRKMLALGTGATALAVTGSPAAAHPGPHPGPVPSDRELARSLPGGFRSRHARVGGVRLHYVSGGHGEPLLLVPGWPQTWWAYRKVMPQLARRYHVIAVDLRGMGGSDKPAGGYDKKTMAADLHALVRGLGHRQVNVAGHDIGSMVAFAFAANHPEATRKVALLDTPHPDQSEYEMRILCRPGTGTTLWWWAFNQLQALPEQLMHGRMRHVIDWLYANSLADQSLVGDLDRDIYANAYNSPQAVRAGTRWYQACHQDITDQAGYGKLTMPVLGIGGNFTFEDLRNKLTAQATDVHMVRASKSVHYLPEEEPDVVAGALLDFFG</sequence>
<keyword evidence="1 5" id="KW-0378">Hydrolase</keyword>
<dbReference type="KEGG" id="samb:SAM23877_7506"/>
<dbReference type="RefSeq" id="WP_053125812.1">
    <property type="nucleotide sequence ID" value="NZ_CP012382.1"/>
</dbReference>
<dbReference type="Pfam" id="PF00561">
    <property type="entry name" value="Abhydrolase_1"/>
    <property type="match status" value="1"/>
</dbReference>
<evidence type="ECO:0000256" key="3">
    <source>
        <dbReference type="SAM" id="SignalP"/>
    </source>
</evidence>
<evidence type="ECO:0000259" key="4">
    <source>
        <dbReference type="Pfam" id="PF00561"/>
    </source>
</evidence>
<evidence type="ECO:0000313" key="6">
    <source>
        <dbReference type="EMBL" id="AKZ60547.1"/>
    </source>
</evidence>
<name>A0A0K2AJY3_STRA7</name>
<dbReference type="PDB" id="6KXR">
    <property type="method" value="X-ray"/>
    <property type="resolution" value="2.45 A"/>
    <property type="chains" value="A/B/C/D=8-326"/>
</dbReference>
<feature type="binding site" evidence="9">
    <location>
        <position position="213"/>
    </location>
    <ligand>
        <name>(R)-malate</name>
        <dbReference type="ChEBI" id="CHEBI:15588"/>
    </ligand>
</feature>
<evidence type="ECO:0000313" key="5">
    <source>
        <dbReference type="EMBL" id="AKZ53216.1"/>
    </source>
</evidence>
<evidence type="ECO:0000313" key="7">
    <source>
        <dbReference type="Proteomes" id="UP000061018"/>
    </source>
</evidence>
<dbReference type="PRINTS" id="PR00412">
    <property type="entry name" value="EPOXHYDRLASE"/>
</dbReference>
<reference evidence="8 9" key="3">
    <citation type="journal article" date="2020" name="J. Biol. Chem.">
        <title>Mutation of an atypical oxirane oxyanion hole improves regioselectivity of the alpha/beta-fold epoxide hydrolase Alp1U.</title>
        <authorList>
            <person name="Zhang L."/>
            <person name="De B.C."/>
            <person name="Zhang W."/>
            <person name="Mandi A."/>
            <person name="Fang Z."/>
            <person name="Yang C."/>
            <person name="Zhu Y."/>
            <person name="Kurtan T."/>
            <person name="Zhang C."/>
        </authorList>
    </citation>
    <scope>X-RAY CRYSTALLOGRAPHY (1.78 ANGSTROMS) OF 8-326 IN COMPLEX WITH (R)-MALATE</scope>
</reference>
<feature type="chain" id="PRO_5011146332" evidence="3">
    <location>
        <begin position="28"/>
        <end position="326"/>
    </location>
</feature>
<feature type="signal peptide" evidence="3">
    <location>
        <begin position="1"/>
        <end position="27"/>
    </location>
</feature>
<protein>
    <submittedName>
        <fullName evidence="5">Putative hydrolase</fullName>
    </submittedName>
</protein>
<gene>
    <name evidence="5" type="ORF">SAM23877_0167</name>
    <name evidence="6" type="ORF">SAM23877_7506</name>
</gene>
<dbReference type="InterPro" id="IPR029058">
    <property type="entry name" value="AB_hydrolase_fold"/>
</dbReference>
<organism evidence="5 7">
    <name type="scientific">Streptomyces ambofaciens (strain ATCC 23877 / 3486 / DSM 40053 / JCM 4204 / NBRC 12836 / NRRL B-2516)</name>
    <dbReference type="NCBI Taxonomy" id="278992"/>
    <lineage>
        <taxon>Bacteria</taxon>
        <taxon>Bacillati</taxon>
        <taxon>Actinomycetota</taxon>
        <taxon>Actinomycetes</taxon>
        <taxon>Kitasatosporales</taxon>
        <taxon>Streptomycetaceae</taxon>
        <taxon>Streptomyces</taxon>
    </lineage>
</organism>
<dbReference type="InterPro" id="IPR000073">
    <property type="entry name" value="AB_hydrolase_1"/>
</dbReference>
<proteinExistence type="evidence at protein level"/>
<dbReference type="PRINTS" id="PR00111">
    <property type="entry name" value="ABHYDROLASE"/>
</dbReference>
<dbReference type="Proteomes" id="UP000061018">
    <property type="component" value="Chromosome"/>
</dbReference>
<reference evidence="7" key="1">
    <citation type="journal article" date="2015" name="J. Biotechnol.">
        <title>Complete genome sequence of Streptomyces ambofaciens ATCC 23877, the spiramycin producer.</title>
        <authorList>
            <person name="Thibessard A."/>
            <person name="Haas D."/>
            <person name="Gerbaud C."/>
            <person name="Aigle B."/>
            <person name="Lautru S."/>
            <person name="Pernodet J.L."/>
            <person name="Leblond P."/>
        </authorList>
    </citation>
    <scope>NUCLEOTIDE SEQUENCE [LARGE SCALE GENOMIC DNA]</scope>
    <source>
        <strain evidence="7">ATCC 23877 / 3486 / DSM 40053 / JCM 4204 / NBRC 12836 / NRRL B-2516</strain>
    </source>
</reference>
<evidence type="ECO:0000256" key="1">
    <source>
        <dbReference type="ARBA" id="ARBA00022801"/>
    </source>
</evidence>
<dbReference type="InterPro" id="IPR000639">
    <property type="entry name" value="Epox_hydrolase-like"/>
</dbReference>
<dbReference type="EMBL" id="CP012382">
    <property type="protein sequence ID" value="AKZ60547.1"/>
    <property type="molecule type" value="Genomic_DNA"/>
</dbReference>
<dbReference type="PDB" id="7CLZ">
    <property type="method" value="X-ray"/>
    <property type="resolution" value="2.10 A"/>
    <property type="chains" value="A/B/C/D=8-326"/>
</dbReference>
<dbReference type="SMR" id="A0A0K2AJY3"/>
<accession>A0A0K2AJY3</accession>
<dbReference type="STRING" id="1889.SAM40697_0144"/>
<dbReference type="GO" id="GO:0016787">
    <property type="term" value="F:hydrolase activity"/>
    <property type="evidence" value="ECO:0007669"/>
    <property type="project" value="UniProtKB-KW"/>
</dbReference>
<evidence type="ECO:0007829" key="9">
    <source>
        <dbReference type="PDB" id="6KXR"/>
    </source>
</evidence>
<dbReference type="EMBL" id="CP012382">
    <property type="protein sequence ID" value="AKZ53216.1"/>
    <property type="molecule type" value="Genomic_DNA"/>
</dbReference>
<dbReference type="PANTHER" id="PTHR43329">
    <property type="entry name" value="EPOXIDE HYDROLASE"/>
    <property type="match status" value="1"/>
</dbReference>
<feature type="region of interest" description="Disordered" evidence="2">
    <location>
        <begin position="22"/>
        <end position="46"/>
    </location>
</feature>
<reference evidence="5" key="2">
    <citation type="submission" date="2015-07" db="EMBL/GenBank/DDBJ databases">
        <title>Complete genome sequence of Streptomyces ambofaciens ATCC 23877, the spiramycin producer.</title>
        <authorList>
            <person name="Thibessard A."/>
            <person name="Haas D."/>
            <person name="Gerbaud C."/>
            <person name="Aigle B."/>
            <person name="Lautru S."/>
            <person name="Pernodet J.-L."/>
            <person name="Leblond P."/>
        </authorList>
    </citation>
    <scope>NUCLEOTIDE SEQUENCE [LARGE SCALE GENOMIC DNA]</scope>
    <source>
        <strain evidence="5">ATCC 23877</strain>
    </source>
</reference>
<keyword evidence="3" id="KW-0732">Signal</keyword>
<keyword evidence="8 9" id="KW-0002">3D-structure</keyword>
<evidence type="ECO:0000256" key="2">
    <source>
        <dbReference type="SAM" id="MobiDB-lite"/>
    </source>
</evidence>
<feature type="domain" description="AB hydrolase-1" evidence="4">
    <location>
        <begin position="72"/>
        <end position="173"/>
    </location>
</feature>
<dbReference type="SUPFAM" id="SSF53474">
    <property type="entry name" value="alpha/beta-Hydrolases"/>
    <property type="match status" value="1"/>
</dbReference>
<dbReference type="AlphaFoldDB" id="A0A0K2AJY3"/>
<dbReference type="Gene3D" id="3.40.50.1820">
    <property type="entry name" value="alpha/beta hydrolase"/>
    <property type="match status" value="1"/>
</dbReference>
<dbReference type="PROSITE" id="PS51318">
    <property type="entry name" value="TAT"/>
    <property type="match status" value="1"/>
</dbReference>
<dbReference type="PDB" id="6KXH">
    <property type="method" value="X-ray"/>
    <property type="resolution" value="1.78 A"/>
    <property type="chains" value="A/B/C/D=8-326"/>
</dbReference>
<dbReference type="KEGG" id="samb:SAM23877_0167"/>
<dbReference type="InterPro" id="IPR006311">
    <property type="entry name" value="TAT_signal"/>
</dbReference>